<keyword evidence="2" id="KW-1185">Reference proteome</keyword>
<dbReference type="AlphaFoldDB" id="A0A3L6QT76"/>
<dbReference type="OrthoDB" id="1930411at2759"/>
<protein>
    <submittedName>
        <fullName evidence="1">Uncharacterized protein</fullName>
    </submittedName>
</protein>
<organism evidence="1 2">
    <name type="scientific">Panicum miliaceum</name>
    <name type="common">Proso millet</name>
    <name type="synonym">Broomcorn millet</name>
    <dbReference type="NCBI Taxonomy" id="4540"/>
    <lineage>
        <taxon>Eukaryota</taxon>
        <taxon>Viridiplantae</taxon>
        <taxon>Streptophyta</taxon>
        <taxon>Embryophyta</taxon>
        <taxon>Tracheophyta</taxon>
        <taxon>Spermatophyta</taxon>
        <taxon>Magnoliopsida</taxon>
        <taxon>Liliopsida</taxon>
        <taxon>Poales</taxon>
        <taxon>Poaceae</taxon>
        <taxon>PACMAD clade</taxon>
        <taxon>Panicoideae</taxon>
        <taxon>Panicodae</taxon>
        <taxon>Paniceae</taxon>
        <taxon>Panicinae</taxon>
        <taxon>Panicum</taxon>
        <taxon>Panicum sect. Panicum</taxon>
    </lineage>
</organism>
<sequence>MCGGAIISEFIPQRDARGRAGKRGLCAEDLWPQPGAGFDDVPAADGYELTGAASFPHDQGNNVVYFLVPSAHSKHHPYVPDAVPVMAAPPEDAVAYVHHHQLQQDAGMEMWTFDGINTAVPL</sequence>
<evidence type="ECO:0000313" key="2">
    <source>
        <dbReference type="Proteomes" id="UP000275267"/>
    </source>
</evidence>
<proteinExistence type="predicted"/>
<comment type="caution">
    <text evidence="1">The sequence shown here is derived from an EMBL/GenBank/DDBJ whole genome shotgun (WGS) entry which is preliminary data.</text>
</comment>
<dbReference type="Proteomes" id="UP000275267">
    <property type="component" value="Unassembled WGS sequence"/>
</dbReference>
<dbReference type="STRING" id="4540.A0A3L6QT76"/>
<name>A0A3L6QT76_PANMI</name>
<evidence type="ECO:0000313" key="1">
    <source>
        <dbReference type="EMBL" id="RLM86271.1"/>
    </source>
</evidence>
<dbReference type="EMBL" id="PQIB02000011">
    <property type="protein sequence ID" value="RLM86271.1"/>
    <property type="molecule type" value="Genomic_DNA"/>
</dbReference>
<reference evidence="2" key="1">
    <citation type="journal article" date="2019" name="Nat. Commun.">
        <title>The genome of broomcorn millet.</title>
        <authorList>
            <person name="Zou C."/>
            <person name="Miki D."/>
            <person name="Li D."/>
            <person name="Tang Q."/>
            <person name="Xiao L."/>
            <person name="Rajput S."/>
            <person name="Deng P."/>
            <person name="Jia W."/>
            <person name="Huang R."/>
            <person name="Zhang M."/>
            <person name="Sun Y."/>
            <person name="Hu J."/>
            <person name="Fu X."/>
            <person name="Schnable P.S."/>
            <person name="Li F."/>
            <person name="Zhang H."/>
            <person name="Feng B."/>
            <person name="Zhu X."/>
            <person name="Liu R."/>
            <person name="Schnable J.C."/>
            <person name="Zhu J.-K."/>
            <person name="Zhang H."/>
        </authorList>
    </citation>
    <scope>NUCLEOTIDE SEQUENCE [LARGE SCALE GENOMIC DNA]</scope>
</reference>
<accession>A0A3L6QT76</accession>
<gene>
    <name evidence="1" type="ORF">C2845_PM04G33380</name>
</gene>